<dbReference type="HOGENOM" id="CLU_3219491_0_0_9"/>
<dbReference type="Proteomes" id="UP000006620">
    <property type="component" value="Chromosome"/>
</dbReference>
<name>F8FAA0_PAEMK</name>
<organism evidence="2 3">
    <name type="scientific">Paenibacillus mucilaginosus (strain KNP414)</name>
    <dbReference type="NCBI Taxonomy" id="1036673"/>
    <lineage>
        <taxon>Bacteria</taxon>
        <taxon>Bacillati</taxon>
        <taxon>Bacillota</taxon>
        <taxon>Bacilli</taxon>
        <taxon>Bacillales</taxon>
        <taxon>Paenibacillaceae</taxon>
        <taxon>Paenibacillus</taxon>
    </lineage>
</organism>
<protein>
    <submittedName>
        <fullName evidence="2">Uncharacterized protein</fullName>
    </submittedName>
</protein>
<feature type="region of interest" description="Disordered" evidence="1">
    <location>
        <begin position="1"/>
        <end position="23"/>
    </location>
</feature>
<proteinExistence type="predicted"/>
<gene>
    <name evidence="2" type="ordered locus">KNP414_00963</name>
</gene>
<evidence type="ECO:0000313" key="2">
    <source>
        <dbReference type="EMBL" id="AEI39553.1"/>
    </source>
</evidence>
<reference evidence="3" key="1">
    <citation type="submission" date="2011-06" db="EMBL/GenBank/DDBJ databases">
        <title>Complete genome sequence of Paenibacillus mucilaginosus KNP414.</title>
        <authorList>
            <person name="Wang J."/>
            <person name="Hu S."/>
            <person name="Hu X."/>
            <person name="Zhang B."/>
            <person name="Dong D."/>
            <person name="Zhang S."/>
            <person name="Zhao K."/>
            <person name="Wu D."/>
        </authorList>
    </citation>
    <scope>NUCLEOTIDE SEQUENCE [LARGE SCALE GENOMIC DNA]</scope>
    <source>
        <strain evidence="3">KNP414</strain>
    </source>
</reference>
<dbReference type="AlphaFoldDB" id="F8FAA0"/>
<dbReference type="PATRIC" id="fig|1036673.3.peg.865"/>
<reference evidence="2 3" key="2">
    <citation type="journal article" date="2013" name="Genome Announc.">
        <title>Genome Sequence of Growth-Improving Paenibacillus mucilaginosus Strain KNP414.</title>
        <authorList>
            <person name="Lu J.J."/>
            <person name="Wang J.F."/>
            <person name="Hu X.F."/>
        </authorList>
    </citation>
    <scope>NUCLEOTIDE SEQUENCE [LARGE SCALE GENOMIC DNA]</scope>
    <source>
        <strain evidence="2 3">KNP414</strain>
    </source>
</reference>
<dbReference type="KEGG" id="pms:KNP414_00963"/>
<accession>F8FAA0</accession>
<sequence length="44" mass="4297">MLSLPQTKKPGIGLPGSASSGKGPALDLAAARFAEVASGWTAAD</sequence>
<dbReference type="EMBL" id="CP002869">
    <property type="protein sequence ID" value="AEI39553.1"/>
    <property type="molecule type" value="Genomic_DNA"/>
</dbReference>
<evidence type="ECO:0000313" key="3">
    <source>
        <dbReference type="Proteomes" id="UP000006620"/>
    </source>
</evidence>
<evidence type="ECO:0000256" key="1">
    <source>
        <dbReference type="SAM" id="MobiDB-lite"/>
    </source>
</evidence>